<dbReference type="FunFam" id="1.10.1200.10:FF:000016">
    <property type="entry name" value="Non-ribosomal peptide synthase"/>
    <property type="match status" value="1"/>
</dbReference>
<dbReference type="SMART" id="SM00823">
    <property type="entry name" value="PKS_PP"/>
    <property type="match status" value="1"/>
</dbReference>
<dbReference type="SUPFAM" id="SSF52777">
    <property type="entry name" value="CoA-dependent acyltransferases"/>
    <property type="match status" value="1"/>
</dbReference>
<dbReference type="Pfam" id="PF00551">
    <property type="entry name" value="Formyl_trans_N"/>
    <property type="match status" value="1"/>
</dbReference>
<keyword evidence="6" id="KW-1185">Reference proteome</keyword>
<evidence type="ECO:0000256" key="2">
    <source>
        <dbReference type="ARBA" id="ARBA00022553"/>
    </source>
</evidence>
<keyword evidence="2" id="KW-0597">Phosphoprotein</keyword>
<proteinExistence type="predicted"/>
<evidence type="ECO:0000259" key="4">
    <source>
        <dbReference type="PROSITE" id="PS50075"/>
    </source>
</evidence>
<dbReference type="CDD" id="cd05930">
    <property type="entry name" value="A_NRPS"/>
    <property type="match status" value="1"/>
</dbReference>
<dbReference type="Gene3D" id="1.10.1200.10">
    <property type="entry name" value="ACP-like"/>
    <property type="match status" value="1"/>
</dbReference>
<dbReference type="Gene3D" id="3.30.300.30">
    <property type="match status" value="1"/>
</dbReference>
<dbReference type="PANTHER" id="PTHR45527:SF1">
    <property type="entry name" value="FATTY ACID SYNTHASE"/>
    <property type="match status" value="1"/>
</dbReference>
<dbReference type="InterPro" id="IPR036661">
    <property type="entry name" value="Luciferase-like_sf"/>
</dbReference>
<dbReference type="Gene3D" id="3.40.50.12780">
    <property type="entry name" value="N-terminal domain of ligase-like"/>
    <property type="match status" value="1"/>
</dbReference>
<keyword evidence="5" id="KW-0560">Oxidoreductase</keyword>
<dbReference type="InterPro" id="IPR025110">
    <property type="entry name" value="AMP-bd_C"/>
</dbReference>
<evidence type="ECO:0000256" key="1">
    <source>
        <dbReference type="ARBA" id="ARBA00022450"/>
    </source>
</evidence>
<dbReference type="InterPro" id="IPR036477">
    <property type="entry name" value="Formyl_transf_N_sf"/>
</dbReference>
<dbReference type="InterPro" id="IPR005793">
    <property type="entry name" value="Formyl_trans_C"/>
</dbReference>
<feature type="compositionally biased region" description="Basic and acidic residues" evidence="3">
    <location>
        <begin position="1"/>
        <end position="10"/>
    </location>
</feature>
<dbReference type="Pfam" id="PF00501">
    <property type="entry name" value="AMP-binding"/>
    <property type="match status" value="2"/>
</dbReference>
<evidence type="ECO:0000313" key="6">
    <source>
        <dbReference type="Proteomes" id="UP000244189"/>
    </source>
</evidence>
<dbReference type="InterPro" id="IPR009081">
    <property type="entry name" value="PP-bd_ACP"/>
</dbReference>
<name>A0A2T5GIG8_9SPHN</name>
<dbReference type="InterPro" id="IPR036736">
    <property type="entry name" value="ACP-like_sf"/>
</dbReference>
<protein>
    <submittedName>
        <fullName evidence="5">Natural product biosynthesis luciferase-like monooxygenase protein</fullName>
    </submittedName>
</protein>
<dbReference type="InterPro" id="IPR020845">
    <property type="entry name" value="AMP-binding_CS"/>
</dbReference>
<dbReference type="GO" id="GO:0043041">
    <property type="term" value="P:amino acid activation for nonribosomal peptide biosynthetic process"/>
    <property type="evidence" value="ECO:0007669"/>
    <property type="project" value="TreeGrafter"/>
</dbReference>
<dbReference type="GO" id="GO:0072330">
    <property type="term" value="P:monocarboxylic acid biosynthetic process"/>
    <property type="evidence" value="ECO:0007669"/>
    <property type="project" value="UniProtKB-ARBA"/>
</dbReference>
<dbReference type="InterPro" id="IPR020806">
    <property type="entry name" value="PKS_PP-bd"/>
</dbReference>
<dbReference type="SUPFAM" id="SSF51679">
    <property type="entry name" value="Bacterial luciferase-like"/>
    <property type="match status" value="1"/>
</dbReference>
<dbReference type="Gene3D" id="3.40.50.12230">
    <property type="match status" value="1"/>
</dbReference>
<dbReference type="GO" id="GO:0005737">
    <property type="term" value="C:cytoplasm"/>
    <property type="evidence" value="ECO:0007669"/>
    <property type="project" value="TreeGrafter"/>
</dbReference>
<gene>
    <name evidence="5" type="ORF">C8J26_3439</name>
</gene>
<keyword evidence="5" id="KW-0503">Monooxygenase</keyword>
<dbReference type="GO" id="GO:0004497">
    <property type="term" value="F:monooxygenase activity"/>
    <property type="evidence" value="ECO:0007669"/>
    <property type="project" value="UniProtKB-KW"/>
</dbReference>
<dbReference type="Pfam" id="PF00296">
    <property type="entry name" value="Bac_luciferase"/>
    <property type="match status" value="1"/>
</dbReference>
<dbReference type="InterPro" id="IPR000873">
    <property type="entry name" value="AMP-dep_synth/lig_dom"/>
</dbReference>
<dbReference type="Proteomes" id="UP000244189">
    <property type="component" value="Unassembled WGS sequence"/>
</dbReference>
<dbReference type="SUPFAM" id="SSF50486">
    <property type="entry name" value="FMT C-terminal domain-like"/>
    <property type="match status" value="1"/>
</dbReference>
<dbReference type="InterPro" id="IPR024011">
    <property type="entry name" value="Biosynth_lucif-like_mOase_dom"/>
</dbReference>
<dbReference type="PROSITE" id="PS50075">
    <property type="entry name" value="CARRIER"/>
    <property type="match status" value="1"/>
</dbReference>
<dbReference type="FunFam" id="3.30.300.30:FF:000010">
    <property type="entry name" value="Enterobactin synthetase component F"/>
    <property type="match status" value="1"/>
</dbReference>
<dbReference type="SUPFAM" id="SSF56801">
    <property type="entry name" value="Acetyl-CoA synthetase-like"/>
    <property type="match status" value="2"/>
</dbReference>
<dbReference type="GO" id="GO:0031177">
    <property type="term" value="F:phosphopantetheine binding"/>
    <property type="evidence" value="ECO:0007669"/>
    <property type="project" value="InterPro"/>
</dbReference>
<evidence type="ECO:0000313" key="5">
    <source>
        <dbReference type="EMBL" id="PTQ59112.1"/>
    </source>
</evidence>
<accession>A0A2T5GIG8</accession>
<dbReference type="SUPFAM" id="SSF47336">
    <property type="entry name" value="ACP-like"/>
    <property type="match status" value="1"/>
</dbReference>
<dbReference type="InterPro" id="IPR011251">
    <property type="entry name" value="Luciferase-like_dom"/>
</dbReference>
<dbReference type="InterPro" id="IPR002376">
    <property type="entry name" value="Formyl_transf_N"/>
</dbReference>
<dbReference type="Gene3D" id="3.20.20.30">
    <property type="entry name" value="Luciferase-like domain"/>
    <property type="match status" value="1"/>
</dbReference>
<dbReference type="FunFam" id="3.40.50.980:FF:000001">
    <property type="entry name" value="Non-ribosomal peptide synthetase"/>
    <property type="match status" value="1"/>
</dbReference>
<dbReference type="GO" id="GO:0016705">
    <property type="term" value="F:oxidoreductase activity, acting on paired donors, with incorporation or reduction of molecular oxygen"/>
    <property type="evidence" value="ECO:0007669"/>
    <property type="project" value="InterPro"/>
</dbReference>
<dbReference type="InterPro" id="IPR045851">
    <property type="entry name" value="AMP-bd_C_sf"/>
</dbReference>
<dbReference type="EMBL" id="QAOG01000006">
    <property type="protein sequence ID" value="PTQ59112.1"/>
    <property type="molecule type" value="Genomic_DNA"/>
</dbReference>
<dbReference type="NCBIfam" id="TIGR04020">
    <property type="entry name" value="seco_metab_LLM"/>
    <property type="match status" value="1"/>
</dbReference>
<sequence length="1588" mass="170618">MSGDRLDRSPFAHNGPFPHAAPPPRHRGDEPHECVLIGDESLLIECGRTLLRRRWGIAAVISISPAVSAWARANDLPLCADPAALLHRMGATRVDYLFSIANLVVLPQAVLDLCRIAAINYHDGPLPTYAGLNTPVWALLNGEDSHGVSWHIMTTGIDRGAILRESAIPIEDHDSAFTLNSKCFAAGVESFEALLDDLAVRGIQPVPQAAGKRTYYGRSARIPAAGLIRWNRAAIQIARLVRALDFGTHANPLVTARAVIDGETIIILSATATGATSTLPPGTIVRVETGRILVATTTVDLAIDRLADRTRCSLDMPVAVERFGLAEGRRFDVLDDAAAAELGRLDAAMAPHEGFWRARLAAVVGFDLSPVGVGSPRPPNAAPVALDRRLPAASATAPRTAQVAAALCFFARLCDRSDIVLGYANPVLMAQIDSGHGQCARQVPLAVPIAFDKSFDDTCAATGADIRELHRHIGFLTDLVARAPELRAPSGMRARDIMPVAVVEVDTLDDARPLDGTQLMLALEPSGNACRWLYDATHFSAEAIATMHDRFAGLLAAALANPEGPVSQLPLLTAEERQRVLFDWNATAMPVADDRCLHDLIVEQARRTPDAIALVCHDEMLSYHALDAQSNQLARFLIERGVAPGILVGLFLERSLALVVALLAIHKAGGAYVPLDPAYPADRIAYMIEDARMPVVLCTGHVRDQLPAIDAIAIDLDAVAPQIAVQSDTSLAPRAAPGDLAYVIYTSGSTGRPKGVMVEHRNVVNFCTGIDAGIGAPGTLLAVTSLSFDISVLELCWTLTRGFTVVIHAGDPADAMSVAPARQRPMDFSLFYFSSAANDAKLGKYRLLLEGAKFADTHGFAAVWTPERHFHAFGGLYPNPAVTSAAIAAVTEHVQIRAGSVVLPLHHPVRVAEDWAMVDNLSNGRVGISFAAGWQPDDFVLRPDSFADAKQVMLREIDVVRRLWRGETVAFDGALGKPVAVGTQPRPVQPELPFWLTAAGNIETFAAAGAMGANLLTHLLGQTVDELVEKIAAYRHARAAAGYPGTGHVSLMLHSFVGPDADAVRDTVREPLIAYLRSSASLIKQYAWSFPAFKRRPGMVQANDIDLAELGEDELTSVLEHAFERYYADAGLFGTPATCAAMVARVAQAGVDEIACLIDFGIAPEVVLDHLPWLDRVRSAAATDETRDETIAGLIRRHGVTHLQCTPSMARMMLDSGVAAAAFAGLRHVMIGGEAFAPTLARDLGAVTTARITNMYGPTETTIWSATDGVIPGNEDALRLGRPLANQEIYILDSRGAPVPPGMPGEIVIAGRGVARGYLHRPELTAERFVPHPLCKCERAYRTGDLGRHEPDGRIAFLGRLDHQVKVRGHRIELGEIESALAEQGEVAQTLVVAREDSPGDVRLCAYILPRPGQTADVAALRERLRARLPEFMVPSHITLLDSFPQTPNGKVDRKALPAPAAVNDDVPAPTAAPFAAPADGSEARVAAIWRDILRLPRVGASDNFFDLGGHSLLAVQLHRRLRTEMAPTLSITDVFRFPTVASLCAHIDGVTPKDSALDRVQDRALRRLAALGRRQPPVARVLMNGEE</sequence>
<dbReference type="Gene3D" id="2.30.38.10">
    <property type="entry name" value="Luciferase, Domain 3"/>
    <property type="match status" value="1"/>
</dbReference>
<dbReference type="Gene3D" id="3.40.50.980">
    <property type="match status" value="1"/>
</dbReference>
<dbReference type="InterPro" id="IPR042099">
    <property type="entry name" value="ANL_N_sf"/>
</dbReference>
<evidence type="ECO:0000256" key="3">
    <source>
        <dbReference type="SAM" id="MobiDB-lite"/>
    </source>
</evidence>
<organism evidence="5 6">
    <name type="scientific">Sphingomonas aurantiaca</name>
    <dbReference type="NCBI Taxonomy" id="185949"/>
    <lineage>
        <taxon>Bacteria</taxon>
        <taxon>Pseudomonadati</taxon>
        <taxon>Pseudomonadota</taxon>
        <taxon>Alphaproteobacteria</taxon>
        <taxon>Sphingomonadales</taxon>
        <taxon>Sphingomonadaceae</taxon>
        <taxon>Sphingomonas</taxon>
    </lineage>
</organism>
<dbReference type="Pfam" id="PF00550">
    <property type="entry name" value="PP-binding"/>
    <property type="match status" value="1"/>
</dbReference>
<reference evidence="5 6" key="1">
    <citation type="submission" date="2018-04" db="EMBL/GenBank/DDBJ databases">
        <title>Genomic Encyclopedia of Type Strains, Phase III (KMG-III): the genomes of soil and plant-associated and newly described type strains.</title>
        <authorList>
            <person name="Whitman W."/>
        </authorList>
    </citation>
    <scope>NUCLEOTIDE SEQUENCE [LARGE SCALE GENOMIC DNA]</scope>
    <source>
        <strain evidence="5 6">MA101b</strain>
    </source>
</reference>
<dbReference type="RefSeq" id="WP_279628952.1">
    <property type="nucleotide sequence ID" value="NZ_QAOG01000006.1"/>
</dbReference>
<dbReference type="GO" id="GO:0044550">
    <property type="term" value="P:secondary metabolite biosynthetic process"/>
    <property type="evidence" value="ECO:0007669"/>
    <property type="project" value="TreeGrafter"/>
</dbReference>
<feature type="region of interest" description="Disordered" evidence="3">
    <location>
        <begin position="1"/>
        <end position="31"/>
    </location>
</feature>
<dbReference type="InterPro" id="IPR011034">
    <property type="entry name" value="Formyl_transferase-like_C_sf"/>
</dbReference>
<keyword evidence="1" id="KW-0596">Phosphopantetheine</keyword>
<dbReference type="PROSITE" id="PS00455">
    <property type="entry name" value="AMP_BINDING"/>
    <property type="match status" value="1"/>
</dbReference>
<dbReference type="Pfam" id="PF13193">
    <property type="entry name" value="AMP-binding_C"/>
    <property type="match status" value="1"/>
</dbReference>
<dbReference type="Pfam" id="PF02911">
    <property type="entry name" value="Formyl_trans_C"/>
    <property type="match status" value="1"/>
</dbReference>
<dbReference type="PANTHER" id="PTHR45527">
    <property type="entry name" value="NONRIBOSOMAL PEPTIDE SYNTHETASE"/>
    <property type="match status" value="1"/>
</dbReference>
<comment type="caution">
    <text evidence="5">The sequence shown here is derived from an EMBL/GenBank/DDBJ whole genome shotgun (WGS) entry which is preliminary data.</text>
</comment>
<feature type="domain" description="Carrier" evidence="4">
    <location>
        <begin position="1477"/>
        <end position="1552"/>
    </location>
</feature>
<dbReference type="Gene3D" id="3.30.559.30">
    <property type="entry name" value="Nonribosomal peptide synthetase, condensation domain"/>
    <property type="match status" value="1"/>
</dbReference>
<dbReference type="SUPFAM" id="SSF53328">
    <property type="entry name" value="Formyltransferase"/>
    <property type="match status" value="1"/>
</dbReference>